<evidence type="ECO:0000313" key="2">
    <source>
        <dbReference type="Proteomes" id="UP000503011"/>
    </source>
</evidence>
<reference evidence="1 2" key="2">
    <citation type="submission" date="2020-03" db="EMBL/GenBank/DDBJ databases">
        <authorList>
            <person name="Ichikawa N."/>
            <person name="Kimura A."/>
            <person name="Kitahashi Y."/>
            <person name="Uohara A."/>
        </authorList>
    </citation>
    <scope>NUCLEOTIDE SEQUENCE [LARGE SCALE GENOMIC DNA]</scope>
    <source>
        <strain evidence="1 2">NBRC 105367</strain>
    </source>
</reference>
<protein>
    <submittedName>
        <fullName evidence="1">Uncharacterized protein</fullName>
    </submittedName>
</protein>
<evidence type="ECO:0000313" key="1">
    <source>
        <dbReference type="EMBL" id="BCB89229.1"/>
    </source>
</evidence>
<dbReference type="EMBL" id="AP022871">
    <property type="protein sequence ID" value="BCB89229.1"/>
    <property type="molecule type" value="Genomic_DNA"/>
</dbReference>
<name>A0A6F8YT40_9ACTN</name>
<keyword evidence="2" id="KW-1185">Reference proteome</keyword>
<dbReference type="Proteomes" id="UP000503011">
    <property type="component" value="Chromosome"/>
</dbReference>
<dbReference type="KEGG" id="psuu:Psuf_065420"/>
<proteinExistence type="predicted"/>
<organism evidence="1 2">
    <name type="scientific">Phytohabitans suffuscus</name>
    <dbReference type="NCBI Taxonomy" id="624315"/>
    <lineage>
        <taxon>Bacteria</taxon>
        <taxon>Bacillati</taxon>
        <taxon>Actinomycetota</taxon>
        <taxon>Actinomycetes</taxon>
        <taxon>Micromonosporales</taxon>
        <taxon>Micromonosporaceae</taxon>
    </lineage>
</organism>
<dbReference type="AlphaFoldDB" id="A0A6F8YT40"/>
<sequence length="339" mass="37006">MAGPELLARRTAYFEGWAIDAVADLIAARPEVWPWLRPRLSPSTVVVGGSLRLPFRKPVTLTAPEVRVLGRCDGRHTVRDIAGDPLDPATVATLLRLRESGAVRIDLGVPLVIWPERELLARLDAIADPGVRARAREPLDALLRARDAVGAAAGDPDRLFHAMEELAETFSRLTGSPATRRSGATYAGRTLVYEDAARAIQVRVGRRVTDPLAPALGLVLDSAVWLANAVGERYEAKALELVDREAARTGRPAMPLLQLLTAVMPELARLAAGGAGSEIVDEVVVEFQNRWRRVIDLPPEAFDDTRHHRVTSGEIAERAAREFGSAPPRWSIARWHSPT</sequence>
<gene>
    <name evidence="1" type="ORF">Psuf_065420</name>
</gene>
<reference evidence="1 2" key="1">
    <citation type="submission" date="2020-03" db="EMBL/GenBank/DDBJ databases">
        <title>Whole genome shotgun sequence of Phytohabitans suffuscus NBRC 105367.</title>
        <authorList>
            <person name="Komaki H."/>
            <person name="Tamura T."/>
        </authorList>
    </citation>
    <scope>NUCLEOTIDE SEQUENCE [LARGE SCALE GENOMIC DNA]</scope>
    <source>
        <strain evidence="1 2">NBRC 105367</strain>
    </source>
</reference>
<accession>A0A6F8YT40</accession>